<accession>A0A4Z1P293</accession>
<comment type="caution">
    <text evidence="1">The sequence shown here is derived from an EMBL/GenBank/DDBJ whole genome shotgun (WGS) entry which is preliminary data.</text>
</comment>
<gene>
    <name evidence="1" type="ORF">E6O75_ATG10758</name>
</gene>
<keyword evidence="2" id="KW-1185">Reference proteome</keyword>
<sequence length="68" mass="7706">MLPGGYRYRWLVCVNVNCARVVYLSRLASKQQELALTISGRRRSPVCSYSYKAFPGGIVDSKQKQKHA</sequence>
<reference evidence="1 2" key="1">
    <citation type="submission" date="2019-04" db="EMBL/GenBank/DDBJ databases">
        <title>High contiguity whole genome sequence and gene annotation resource for two Venturia nashicola isolates.</title>
        <authorList>
            <person name="Prokchorchik M."/>
            <person name="Won K."/>
            <person name="Lee Y."/>
            <person name="Choi E.D."/>
            <person name="Segonzac C."/>
            <person name="Sohn K.H."/>
        </authorList>
    </citation>
    <scope>NUCLEOTIDE SEQUENCE [LARGE SCALE GENOMIC DNA]</scope>
    <source>
        <strain evidence="1 2">PRI2</strain>
    </source>
</reference>
<evidence type="ECO:0000313" key="2">
    <source>
        <dbReference type="Proteomes" id="UP000298493"/>
    </source>
</evidence>
<dbReference type="Proteomes" id="UP000298493">
    <property type="component" value="Unassembled WGS sequence"/>
</dbReference>
<protein>
    <submittedName>
        <fullName evidence="1">Uncharacterized protein</fullName>
    </submittedName>
</protein>
<evidence type="ECO:0000313" key="1">
    <source>
        <dbReference type="EMBL" id="TID21965.1"/>
    </source>
</evidence>
<name>A0A4Z1P293_9PEZI</name>
<dbReference type="EMBL" id="SNSC02000008">
    <property type="protein sequence ID" value="TID21965.1"/>
    <property type="molecule type" value="Genomic_DNA"/>
</dbReference>
<organism evidence="1 2">
    <name type="scientific">Venturia nashicola</name>
    <dbReference type="NCBI Taxonomy" id="86259"/>
    <lineage>
        <taxon>Eukaryota</taxon>
        <taxon>Fungi</taxon>
        <taxon>Dikarya</taxon>
        <taxon>Ascomycota</taxon>
        <taxon>Pezizomycotina</taxon>
        <taxon>Dothideomycetes</taxon>
        <taxon>Pleosporomycetidae</taxon>
        <taxon>Venturiales</taxon>
        <taxon>Venturiaceae</taxon>
        <taxon>Venturia</taxon>
    </lineage>
</organism>
<proteinExistence type="predicted"/>
<dbReference type="AlphaFoldDB" id="A0A4Z1P293"/>